<evidence type="ECO:0000313" key="2">
    <source>
        <dbReference type="Proteomes" id="UP001367508"/>
    </source>
</evidence>
<sequence>MQGSKAGCGACWGASTTKPREQSELGLATYGLHGKTPSFWHGIFSILIKDYVPLSFDNGIAQIGFIEAFAEEATEILRLFDEPIEMHLHFNQRETKSSVIVVAGRQPLFSQGLAI</sequence>
<keyword evidence="2" id="KW-1185">Reference proteome</keyword>
<reference evidence="1 2" key="1">
    <citation type="submission" date="2024-01" db="EMBL/GenBank/DDBJ databases">
        <title>The genomes of 5 underutilized Papilionoideae crops provide insights into root nodulation and disease resistanc.</title>
        <authorList>
            <person name="Jiang F."/>
        </authorList>
    </citation>
    <scope>NUCLEOTIDE SEQUENCE [LARGE SCALE GENOMIC DNA]</scope>
    <source>
        <strain evidence="1">LVBAO_FW01</strain>
        <tissue evidence="1">Leaves</tissue>
    </source>
</reference>
<organism evidence="1 2">
    <name type="scientific">Canavalia gladiata</name>
    <name type="common">Sword bean</name>
    <name type="synonym">Dolichos gladiatus</name>
    <dbReference type="NCBI Taxonomy" id="3824"/>
    <lineage>
        <taxon>Eukaryota</taxon>
        <taxon>Viridiplantae</taxon>
        <taxon>Streptophyta</taxon>
        <taxon>Embryophyta</taxon>
        <taxon>Tracheophyta</taxon>
        <taxon>Spermatophyta</taxon>
        <taxon>Magnoliopsida</taxon>
        <taxon>eudicotyledons</taxon>
        <taxon>Gunneridae</taxon>
        <taxon>Pentapetalae</taxon>
        <taxon>rosids</taxon>
        <taxon>fabids</taxon>
        <taxon>Fabales</taxon>
        <taxon>Fabaceae</taxon>
        <taxon>Papilionoideae</taxon>
        <taxon>50 kb inversion clade</taxon>
        <taxon>NPAAA clade</taxon>
        <taxon>indigoferoid/millettioid clade</taxon>
        <taxon>Phaseoleae</taxon>
        <taxon>Canavalia</taxon>
    </lineage>
</organism>
<dbReference type="AlphaFoldDB" id="A0AAN9LLP6"/>
<dbReference type="EMBL" id="JAYMYQ010000004">
    <property type="protein sequence ID" value="KAK7338370.1"/>
    <property type="molecule type" value="Genomic_DNA"/>
</dbReference>
<evidence type="ECO:0000313" key="1">
    <source>
        <dbReference type="EMBL" id="KAK7338370.1"/>
    </source>
</evidence>
<comment type="caution">
    <text evidence="1">The sequence shown here is derived from an EMBL/GenBank/DDBJ whole genome shotgun (WGS) entry which is preliminary data.</text>
</comment>
<accession>A0AAN9LLP6</accession>
<name>A0AAN9LLP6_CANGL</name>
<protein>
    <submittedName>
        <fullName evidence="1">Uncharacterized protein</fullName>
    </submittedName>
</protein>
<gene>
    <name evidence="1" type="ORF">VNO77_18977</name>
</gene>
<proteinExistence type="predicted"/>
<dbReference type="Proteomes" id="UP001367508">
    <property type="component" value="Unassembled WGS sequence"/>
</dbReference>